<dbReference type="AlphaFoldDB" id="A0A0B7A523"/>
<protein>
    <submittedName>
        <fullName evidence="1">Uncharacterized protein</fullName>
    </submittedName>
</protein>
<reference evidence="1" key="1">
    <citation type="submission" date="2014-12" db="EMBL/GenBank/DDBJ databases">
        <title>Insight into the proteome of Arion vulgaris.</title>
        <authorList>
            <person name="Aradska J."/>
            <person name="Bulat T."/>
            <person name="Smidak R."/>
            <person name="Sarate P."/>
            <person name="Gangsoo J."/>
            <person name="Sialana F."/>
            <person name="Bilban M."/>
            <person name="Lubec G."/>
        </authorList>
    </citation>
    <scope>NUCLEOTIDE SEQUENCE</scope>
    <source>
        <tissue evidence="1">Skin</tissue>
    </source>
</reference>
<sequence>KMATDMASENNINCQNLLQENYASTSTDLPFFEVEKVTAEAAFSEFYDEVKAIEKRDSVLTSKQQIDRLTRPGATYFN</sequence>
<accession>A0A0B7A523</accession>
<feature type="non-terminal residue" evidence="1">
    <location>
        <position position="78"/>
    </location>
</feature>
<dbReference type="InterPro" id="IPR042858">
    <property type="entry name" value="DNAJC8"/>
</dbReference>
<proteinExistence type="predicted"/>
<dbReference type="GO" id="GO:0005634">
    <property type="term" value="C:nucleus"/>
    <property type="evidence" value="ECO:0007669"/>
    <property type="project" value="TreeGrafter"/>
</dbReference>
<dbReference type="PANTHER" id="PTHR15606">
    <property type="entry name" value="DNAJ HOMOLOG SUBFAMILY C MEMBER 8/LIPOPOLYSACCHARIDE SPECIFIC RESPONSE-7-RELATED"/>
    <property type="match status" value="1"/>
</dbReference>
<dbReference type="PANTHER" id="PTHR15606:SF4">
    <property type="entry name" value="DNAJ HOMOLOG SUBFAMILY C MEMBER 8"/>
    <property type="match status" value="1"/>
</dbReference>
<feature type="non-terminal residue" evidence="1">
    <location>
        <position position="1"/>
    </location>
</feature>
<dbReference type="EMBL" id="HACG01028281">
    <property type="protein sequence ID" value="CEK75146.1"/>
    <property type="molecule type" value="Transcribed_RNA"/>
</dbReference>
<name>A0A0B7A523_9EUPU</name>
<evidence type="ECO:0000313" key="1">
    <source>
        <dbReference type="EMBL" id="CEK75146.1"/>
    </source>
</evidence>
<gene>
    <name evidence="1" type="primary">ORF94225</name>
</gene>
<organism evidence="1">
    <name type="scientific">Arion vulgaris</name>
    <dbReference type="NCBI Taxonomy" id="1028688"/>
    <lineage>
        <taxon>Eukaryota</taxon>
        <taxon>Metazoa</taxon>
        <taxon>Spiralia</taxon>
        <taxon>Lophotrochozoa</taxon>
        <taxon>Mollusca</taxon>
        <taxon>Gastropoda</taxon>
        <taxon>Heterobranchia</taxon>
        <taxon>Euthyneura</taxon>
        <taxon>Panpulmonata</taxon>
        <taxon>Eupulmonata</taxon>
        <taxon>Stylommatophora</taxon>
        <taxon>Helicina</taxon>
        <taxon>Arionoidea</taxon>
        <taxon>Arionidae</taxon>
        <taxon>Arion</taxon>
    </lineage>
</organism>